<dbReference type="RefSeq" id="WP_006472635.1">
    <property type="nucleotide sequence ID" value="NZ_AOGE01000055.1"/>
</dbReference>
<feature type="region of interest" description="Disordered" evidence="1">
    <location>
        <begin position="106"/>
        <end position="140"/>
    </location>
</feature>
<reference evidence="2 3" key="1">
    <citation type="journal article" date="2013" name="Gut Pathog.">
        <title>Draft genome of Ochrobactrum intermedium strain M86 isolated from non-ulcer dyspeptic individual from India.</title>
        <authorList>
            <person name="Kulkarni G."/>
            <person name="Dhotre D."/>
            <person name="Dharne M."/>
            <person name="Shetty S."/>
            <person name="Chowdhury S."/>
            <person name="Misra V."/>
            <person name="Misra S."/>
            <person name="Patole M."/>
            <person name="Shouche Y."/>
        </authorList>
    </citation>
    <scope>NUCLEOTIDE SEQUENCE [LARGE SCALE GENOMIC DNA]</scope>
    <source>
        <strain evidence="2 3">M86</strain>
    </source>
</reference>
<evidence type="ECO:0000256" key="1">
    <source>
        <dbReference type="SAM" id="MobiDB-lite"/>
    </source>
</evidence>
<organism evidence="2 3">
    <name type="scientific">Brucella intermedia M86</name>
    <dbReference type="NCBI Taxonomy" id="1234597"/>
    <lineage>
        <taxon>Bacteria</taxon>
        <taxon>Pseudomonadati</taxon>
        <taxon>Pseudomonadota</taxon>
        <taxon>Alphaproteobacteria</taxon>
        <taxon>Hyphomicrobiales</taxon>
        <taxon>Brucellaceae</taxon>
        <taxon>Brucella/Ochrobactrum group</taxon>
        <taxon>Brucella</taxon>
    </lineage>
</organism>
<evidence type="ECO:0000313" key="2">
    <source>
        <dbReference type="EMBL" id="ELT47400.1"/>
    </source>
</evidence>
<dbReference type="PATRIC" id="fig|1234597.4.peg.4112"/>
<dbReference type="EMBL" id="AOGE01000055">
    <property type="protein sequence ID" value="ELT47400.1"/>
    <property type="molecule type" value="Genomic_DNA"/>
</dbReference>
<dbReference type="AlphaFoldDB" id="M5JL50"/>
<protein>
    <submittedName>
        <fullName evidence="2">Uncharacterized protein</fullName>
    </submittedName>
</protein>
<comment type="caution">
    <text evidence="2">The sequence shown here is derived from an EMBL/GenBank/DDBJ whole genome shotgun (WGS) entry which is preliminary data.</text>
</comment>
<name>M5JL50_9HYPH</name>
<gene>
    <name evidence="2" type="ORF">D584_19908</name>
</gene>
<sequence>MKRKKIPDRVKLIAALKRFGLTVEQVQFDHSPPLALRDVDPATGDTIPPQNDPDFIYMLTVDEHRTKTFGRGGTKRATVADGDIHKIAKANRLKEEQEGFRRRLLQNDIEREETPKPARKWPKRPFGNRKQSRTKGRSYE</sequence>
<proteinExistence type="predicted"/>
<accession>M5JL50</accession>
<feature type="compositionally biased region" description="Basic residues" evidence="1">
    <location>
        <begin position="117"/>
        <end position="140"/>
    </location>
</feature>
<evidence type="ECO:0000313" key="3">
    <source>
        <dbReference type="Proteomes" id="UP000011971"/>
    </source>
</evidence>
<dbReference type="Proteomes" id="UP000011971">
    <property type="component" value="Unassembled WGS sequence"/>
</dbReference>